<dbReference type="Proteomes" id="UP000662637">
    <property type="component" value="Unassembled WGS sequence"/>
</dbReference>
<keyword evidence="1" id="KW-0472">Membrane</keyword>
<reference evidence="3" key="2">
    <citation type="submission" date="2020-08" db="EMBL/GenBank/DDBJ databases">
        <authorList>
            <person name="Shumante A."/>
            <person name="Zimin A.V."/>
            <person name="Puiu D."/>
            <person name="Salzberg S.L."/>
        </authorList>
    </citation>
    <scope>NUCLEOTIDE SEQUENCE</scope>
    <source>
        <strain evidence="3">WC2-LM</strain>
        <tissue evidence="3">Liver</tissue>
    </source>
</reference>
<feature type="chain" id="PRO_5036140151" evidence="2">
    <location>
        <begin position="18"/>
        <end position="109"/>
    </location>
</feature>
<dbReference type="EMBL" id="WJEC01008806">
    <property type="protein sequence ID" value="KAF7460048.1"/>
    <property type="molecule type" value="Genomic_DNA"/>
</dbReference>
<evidence type="ECO:0000313" key="4">
    <source>
        <dbReference type="EMBL" id="VTJ57279.1"/>
    </source>
</evidence>
<keyword evidence="1" id="KW-0812">Transmembrane</keyword>
<sequence>MPPLPNLLPIIMACTLSYFLPPVPCPQQASTAIWVLVGRRDHTQGGVVAVNVNDTCSPDLWCCSLLSPALFLVCIYVAPVMHIYTGIKYIALYNIIYVCGIQGITSNEG</sequence>
<proteinExistence type="predicted"/>
<gene>
    <name evidence="3" type="ORF">GHT09_019818</name>
    <name evidence="4" type="ORF">MONAX_5E002432</name>
</gene>
<accession>A0A5E4AKQ7</accession>
<reference evidence="4 5" key="1">
    <citation type="submission" date="2019-04" db="EMBL/GenBank/DDBJ databases">
        <authorList>
            <person name="Alioto T."/>
            <person name="Alioto T."/>
        </authorList>
    </citation>
    <scope>NUCLEOTIDE SEQUENCE [LARGE SCALE GENOMIC DNA]</scope>
</reference>
<dbReference type="AlphaFoldDB" id="A0A5E4AKQ7"/>
<feature type="signal peptide" evidence="2">
    <location>
        <begin position="1"/>
        <end position="17"/>
    </location>
</feature>
<organism evidence="4 5">
    <name type="scientific">Marmota monax</name>
    <name type="common">Woodchuck</name>
    <dbReference type="NCBI Taxonomy" id="9995"/>
    <lineage>
        <taxon>Eukaryota</taxon>
        <taxon>Metazoa</taxon>
        <taxon>Chordata</taxon>
        <taxon>Craniata</taxon>
        <taxon>Vertebrata</taxon>
        <taxon>Euteleostomi</taxon>
        <taxon>Mammalia</taxon>
        <taxon>Eutheria</taxon>
        <taxon>Euarchontoglires</taxon>
        <taxon>Glires</taxon>
        <taxon>Rodentia</taxon>
        <taxon>Sciuromorpha</taxon>
        <taxon>Sciuridae</taxon>
        <taxon>Xerinae</taxon>
        <taxon>Marmotini</taxon>
        <taxon>Marmota</taxon>
    </lineage>
</organism>
<protein>
    <submittedName>
        <fullName evidence="4">Uncharacterized protein</fullName>
    </submittedName>
</protein>
<dbReference type="EMBL" id="CABDUW010000077">
    <property type="protein sequence ID" value="VTJ57279.1"/>
    <property type="molecule type" value="Genomic_DNA"/>
</dbReference>
<keyword evidence="1" id="KW-1133">Transmembrane helix</keyword>
<feature type="transmembrane region" description="Helical" evidence="1">
    <location>
        <begin position="65"/>
        <end position="84"/>
    </location>
</feature>
<keyword evidence="5" id="KW-1185">Reference proteome</keyword>
<evidence type="ECO:0000256" key="2">
    <source>
        <dbReference type="SAM" id="SignalP"/>
    </source>
</evidence>
<evidence type="ECO:0000256" key="1">
    <source>
        <dbReference type="SAM" id="Phobius"/>
    </source>
</evidence>
<name>A0A5E4AKQ7_MARMO</name>
<keyword evidence="2" id="KW-0732">Signal</keyword>
<dbReference type="Proteomes" id="UP000335636">
    <property type="component" value="Unassembled WGS sequence"/>
</dbReference>
<evidence type="ECO:0000313" key="5">
    <source>
        <dbReference type="Proteomes" id="UP000335636"/>
    </source>
</evidence>
<evidence type="ECO:0000313" key="3">
    <source>
        <dbReference type="EMBL" id="KAF7460048.1"/>
    </source>
</evidence>